<dbReference type="NCBIfam" id="TIGR03353">
    <property type="entry name" value="VI_chp_4"/>
    <property type="match status" value="1"/>
</dbReference>
<dbReference type="InterPro" id="IPR010263">
    <property type="entry name" value="T6SS_TssK"/>
</dbReference>
<name>A0AAP9GGL0_9VIBR</name>
<keyword evidence="3" id="KW-1185">Reference proteome</keyword>
<dbReference type="Pfam" id="PF05936">
    <property type="entry name" value="T6SS_VasE"/>
    <property type="match status" value="1"/>
</dbReference>
<organism evidence="2 4">
    <name type="scientific">Vibrio owensii</name>
    <dbReference type="NCBI Taxonomy" id="696485"/>
    <lineage>
        <taxon>Bacteria</taxon>
        <taxon>Pseudomonadati</taxon>
        <taxon>Pseudomonadota</taxon>
        <taxon>Gammaproteobacteria</taxon>
        <taxon>Vibrionales</taxon>
        <taxon>Vibrionaceae</taxon>
        <taxon>Vibrio</taxon>
    </lineage>
</organism>
<dbReference type="RefSeq" id="WP_081009312.1">
    <property type="nucleotide sequence ID" value="NZ_CP033138.1"/>
</dbReference>
<dbReference type="EMBL" id="CP033138">
    <property type="protein sequence ID" value="AYO17292.1"/>
    <property type="molecule type" value="Genomic_DNA"/>
</dbReference>
<dbReference type="PANTHER" id="PTHR35566">
    <property type="entry name" value="BLR3599 PROTEIN"/>
    <property type="match status" value="1"/>
</dbReference>
<evidence type="ECO:0000313" key="3">
    <source>
        <dbReference type="Proteomes" id="UP000272136"/>
    </source>
</evidence>
<protein>
    <submittedName>
        <fullName evidence="2">Type VI secretion system baseplate subunit TssK</fullName>
    </submittedName>
</protein>
<accession>A0AAP9GGL0</accession>
<reference evidence="2 4" key="1">
    <citation type="journal article" date="2015" name="Genome Announc.">
        <title>Draft Genome Sequence of Vibrio owensii Strain SH-14, Which Causes Shrimp Acute Hepatopancreatic Necrosis Disease.</title>
        <authorList>
            <person name="Liu L."/>
            <person name="Xiao J."/>
            <person name="Xia X."/>
            <person name="Pan Y."/>
            <person name="Yan S."/>
            <person name="Wang Y."/>
        </authorList>
    </citation>
    <scope>NUCLEOTIDE SEQUENCE [LARGE SCALE GENOMIC DNA]</scope>
    <source>
        <strain evidence="2 4">SH14</strain>
    </source>
</reference>
<gene>
    <name evidence="2" type="primary">tssK</name>
    <name evidence="2" type="ORF">APZ19_20230</name>
    <name evidence="1" type="ORF">D0812_23245</name>
</gene>
<dbReference type="AlphaFoldDB" id="A0AAP9GGL0"/>
<dbReference type="Proteomes" id="UP000272136">
    <property type="component" value="Chromosome 2"/>
</dbReference>
<proteinExistence type="predicted"/>
<evidence type="ECO:0000313" key="4">
    <source>
        <dbReference type="Proteomes" id="UP000390336"/>
    </source>
</evidence>
<dbReference type="Proteomes" id="UP000390336">
    <property type="component" value="Chromosome 2"/>
</dbReference>
<reference evidence="2" key="3">
    <citation type="submission" date="2019-11" db="EMBL/GenBank/DDBJ databases">
        <title>Complete genome sequence of Vibrio owensii SH-14 isolated from shrimp with acute hepatopancreatic necrosis diease.</title>
        <authorList>
            <person name="Liang X."/>
            <person name="Wang Y."/>
        </authorList>
    </citation>
    <scope>NUCLEOTIDE SEQUENCE</scope>
    <source>
        <strain evidence="2">SH14</strain>
    </source>
</reference>
<evidence type="ECO:0000313" key="1">
    <source>
        <dbReference type="EMBL" id="AYO17292.1"/>
    </source>
</evidence>
<sequence length="441" mass="49516">MTHYSRTAWCEGMFLRPQHFQQSERAIEQEFKGLNRFQQPYNWGVYKVRVNSNSLKEGLVEVESIDAILPDMTVVQLQNTSAELSPLSIEKGTQDTLVKLTVPAKSLKEKMVADVSEGLVSRYLLKDIDVIDVQTGQDEECIQVASLNMALKANNEKLSGFVELPILKIKEVTSEGVVILDDEFTPPNLNALNDQAMMSCLKNVSAMTKIRADVVSQRLLQGKMASASAVDFIMLQMLNRYETILKHLGKLEQIHPLELITLLKGYVGELSTFSSKTKRIPALSDYDHINLTLVVQELNQVLSQYLSVVLDQTANKLPLEVRQLGIHVTPLPDKRLLDSSQFVLAVKADTSTEEIRRLVPAQLKFGPAEQIRDLINNQINGINVAPLNVVPRQIPYQTGYVYFEVIKKGPFWNRLKESGGIALQLSGQFPNADIELWSINQ</sequence>
<dbReference type="EMBL" id="CP045860">
    <property type="protein sequence ID" value="QGH49432.1"/>
    <property type="molecule type" value="Genomic_DNA"/>
</dbReference>
<reference evidence="1 3" key="2">
    <citation type="submission" date="2018-10" db="EMBL/GenBank/DDBJ databases">
        <title>Whole Genome of Vibrio owensii strain 170502, isolated from Acute Hepatopancreatic Necrosis Disease (AHPND) shrimp.</title>
        <authorList>
            <person name="Yan M."/>
            <person name="Wang X."/>
            <person name="Wang Y."/>
        </authorList>
    </citation>
    <scope>NUCLEOTIDE SEQUENCE [LARGE SCALE GENOMIC DNA]</scope>
    <source>
        <strain evidence="1 3">1700302</strain>
    </source>
</reference>
<evidence type="ECO:0000313" key="2">
    <source>
        <dbReference type="EMBL" id="QGH49432.1"/>
    </source>
</evidence>
<dbReference type="PANTHER" id="PTHR35566:SF1">
    <property type="entry name" value="TYPE VI SECRETION SYSTEM BASEPLATE COMPONENT TSSK1"/>
    <property type="match status" value="1"/>
</dbReference>